<evidence type="ECO:0000256" key="1">
    <source>
        <dbReference type="SAM" id="MobiDB-lite"/>
    </source>
</evidence>
<organism evidence="2 3">
    <name type="scientific">Engystomops pustulosus</name>
    <name type="common">Tungara frog</name>
    <name type="synonym">Physalaemus pustulosus</name>
    <dbReference type="NCBI Taxonomy" id="76066"/>
    <lineage>
        <taxon>Eukaryota</taxon>
        <taxon>Metazoa</taxon>
        <taxon>Chordata</taxon>
        <taxon>Craniata</taxon>
        <taxon>Vertebrata</taxon>
        <taxon>Euteleostomi</taxon>
        <taxon>Amphibia</taxon>
        <taxon>Batrachia</taxon>
        <taxon>Anura</taxon>
        <taxon>Neobatrachia</taxon>
        <taxon>Hyloidea</taxon>
        <taxon>Leptodactylidae</taxon>
        <taxon>Leiuperinae</taxon>
        <taxon>Engystomops</taxon>
    </lineage>
</organism>
<dbReference type="Proteomes" id="UP000824782">
    <property type="component" value="Unassembled WGS sequence"/>
</dbReference>
<sequence>MPSLIIPLPLDFDSEFDPDPYERINSRKTPSPRYPMNTKSGKKVHLRPFTASGHCFSEDYEKEKRELKRLTKPRCASADRRRPWRSEVQSIPDLDTLCHMGHSGPILSSLGAPFSGSPRDVLEDSGTTERPEVSACGADMRPSPLPDTLGCIRAENMTEHPPRGNIQKAAAVSLCLED</sequence>
<feature type="region of interest" description="Disordered" evidence="1">
    <location>
        <begin position="23"/>
        <end position="43"/>
    </location>
</feature>
<proteinExistence type="predicted"/>
<evidence type="ECO:0000313" key="2">
    <source>
        <dbReference type="EMBL" id="KAG8538155.1"/>
    </source>
</evidence>
<accession>A0AAV6YTD3</accession>
<comment type="caution">
    <text evidence="2">The sequence shown here is derived from an EMBL/GenBank/DDBJ whole genome shotgun (WGS) entry which is preliminary data.</text>
</comment>
<dbReference type="AlphaFoldDB" id="A0AAV6YTD3"/>
<feature type="region of interest" description="Disordered" evidence="1">
    <location>
        <begin position="64"/>
        <end position="86"/>
    </location>
</feature>
<protein>
    <submittedName>
        <fullName evidence="2">Uncharacterized protein</fullName>
    </submittedName>
</protein>
<evidence type="ECO:0000313" key="3">
    <source>
        <dbReference type="Proteomes" id="UP000824782"/>
    </source>
</evidence>
<gene>
    <name evidence="2" type="ORF">GDO81_023206</name>
</gene>
<keyword evidence="3" id="KW-1185">Reference proteome</keyword>
<reference evidence="2" key="1">
    <citation type="thesis" date="2020" institute="ProQuest LLC" country="789 East Eisenhower Parkway, Ann Arbor, MI, USA">
        <title>Comparative Genomics and Chromosome Evolution.</title>
        <authorList>
            <person name="Mudd A.B."/>
        </authorList>
    </citation>
    <scope>NUCLEOTIDE SEQUENCE</scope>
    <source>
        <strain evidence="2">237g6f4</strain>
        <tissue evidence="2">Blood</tissue>
    </source>
</reference>
<feature type="region of interest" description="Disordered" evidence="1">
    <location>
        <begin position="109"/>
        <end position="141"/>
    </location>
</feature>
<dbReference type="EMBL" id="WNYA01023434">
    <property type="protein sequence ID" value="KAG8538155.1"/>
    <property type="molecule type" value="Genomic_DNA"/>
</dbReference>
<name>A0AAV6YTD3_ENGPU</name>